<keyword evidence="3" id="KW-1185">Reference proteome</keyword>
<proteinExistence type="predicted"/>
<gene>
    <name evidence="2" type="ORF">C8Q69DRAFT_469622</name>
</gene>
<dbReference type="EMBL" id="RCNU01000006">
    <property type="protein sequence ID" value="RWQ95291.1"/>
    <property type="molecule type" value="Genomic_DNA"/>
</dbReference>
<dbReference type="PANTHER" id="PTHR38116:SF1">
    <property type="entry name" value="BZIP DOMAIN-CONTAINING PROTEIN"/>
    <property type="match status" value="1"/>
</dbReference>
<evidence type="ECO:0000313" key="2">
    <source>
        <dbReference type="EMBL" id="RWQ95291.1"/>
    </source>
</evidence>
<reference evidence="2 3" key="1">
    <citation type="journal article" date="2018" name="Front. Microbiol.">
        <title>Genomic and genetic insights into a cosmopolitan fungus, Paecilomyces variotii (Eurotiales).</title>
        <authorList>
            <person name="Urquhart A.S."/>
            <person name="Mondo S.J."/>
            <person name="Makela M.R."/>
            <person name="Hane J.K."/>
            <person name="Wiebenga A."/>
            <person name="He G."/>
            <person name="Mihaltcheva S."/>
            <person name="Pangilinan J."/>
            <person name="Lipzen A."/>
            <person name="Barry K."/>
            <person name="de Vries R.P."/>
            <person name="Grigoriev I.V."/>
            <person name="Idnurm A."/>
        </authorList>
    </citation>
    <scope>NUCLEOTIDE SEQUENCE [LARGE SCALE GENOMIC DNA]</scope>
    <source>
        <strain evidence="2 3">CBS 101075</strain>
    </source>
</reference>
<organism evidence="2 3">
    <name type="scientific">Byssochlamys spectabilis</name>
    <name type="common">Paecilomyces variotii</name>
    <dbReference type="NCBI Taxonomy" id="264951"/>
    <lineage>
        <taxon>Eukaryota</taxon>
        <taxon>Fungi</taxon>
        <taxon>Dikarya</taxon>
        <taxon>Ascomycota</taxon>
        <taxon>Pezizomycotina</taxon>
        <taxon>Eurotiomycetes</taxon>
        <taxon>Eurotiomycetidae</taxon>
        <taxon>Eurotiales</taxon>
        <taxon>Thermoascaceae</taxon>
        <taxon>Paecilomyces</taxon>
    </lineage>
</organism>
<dbReference type="Pfam" id="PF11905">
    <property type="entry name" value="DUF3425"/>
    <property type="match status" value="1"/>
</dbReference>
<dbReference type="InterPro" id="IPR021833">
    <property type="entry name" value="DUF3425"/>
</dbReference>
<evidence type="ECO:0008006" key="4">
    <source>
        <dbReference type="Google" id="ProtNLM"/>
    </source>
</evidence>
<dbReference type="RefSeq" id="XP_028484936.1">
    <property type="nucleotide sequence ID" value="XM_028630775.1"/>
</dbReference>
<feature type="compositionally biased region" description="Basic and acidic residues" evidence="1">
    <location>
        <begin position="140"/>
        <end position="150"/>
    </location>
</feature>
<feature type="region of interest" description="Disordered" evidence="1">
    <location>
        <begin position="91"/>
        <end position="150"/>
    </location>
</feature>
<dbReference type="PANTHER" id="PTHR38116">
    <property type="entry name" value="CHROMOSOME 7, WHOLE GENOME SHOTGUN SEQUENCE"/>
    <property type="match status" value="1"/>
</dbReference>
<feature type="compositionally biased region" description="Basic residues" evidence="1">
    <location>
        <begin position="97"/>
        <end position="117"/>
    </location>
</feature>
<comment type="caution">
    <text evidence="2">The sequence shown here is derived from an EMBL/GenBank/DDBJ whole genome shotgun (WGS) entry which is preliminary data.</text>
</comment>
<dbReference type="VEuPathDB" id="FungiDB:C8Q69DRAFT_469622"/>
<dbReference type="AlphaFoldDB" id="A0A443HTZ1"/>
<sequence>MRHVRNPSIKGSGSSTLISALPFHKPVAYKLVILRCAAPTVRQVTVSTFRCLAPKMDTNADGYLVASFLRPGSMLRQIAEVRDIRDDWTGVTSTAERKKRQNRLNQRAHRRRQHAQQRHALVTPSESAARGHQLPLDQQQDSRDSENKLAAKDESNLGKGYLLLASPHQRAWIRAFMRKTYEHYSLNSPQPTQLPMLIRLNVLNALSHNATLLGIPVEGLCRDEFISPFSEQGPCSSDAIPPSPSCAANLLPTVLQKTVKHHPWIDLFPIPRMRDNILSAIVAGVFDEDELCGDLLSVEDDGQGEKPALIVWGEPWDPRSWEASDAFLIKWGWLIEGCPEILEATNFWRQRRREKKFIFKMFR</sequence>
<accession>A0A443HTZ1</accession>
<dbReference type="GeneID" id="39600052"/>
<name>A0A443HTZ1_BYSSP</name>
<dbReference type="CDD" id="cd14688">
    <property type="entry name" value="bZIP_YAP"/>
    <property type="match status" value="1"/>
</dbReference>
<dbReference type="Proteomes" id="UP000283841">
    <property type="component" value="Unassembled WGS sequence"/>
</dbReference>
<dbReference type="STRING" id="264951.A0A443HTZ1"/>
<protein>
    <recommendedName>
        <fullName evidence="4">BZIP domain-containing protein</fullName>
    </recommendedName>
</protein>
<evidence type="ECO:0000313" key="3">
    <source>
        <dbReference type="Proteomes" id="UP000283841"/>
    </source>
</evidence>
<evidence type="ECO:0000256" key="1">
    <source>
        <dbReference type="SAM" id="MobiDB-lite"/>
    </source>
</evidence>